<protein>
    <recommendedName>
        <fullName evidence="3">Outer membrane protein beta-barrel domain-containing protein</fullName>
    </recommendedName>
</protein>
<dbReference type="Proteomes" id="UP000315971">
    <property type="component" value="Unassembled WGS sequence"/>
</dbReference>
<gene>
    <name evidence="1" type="ORF">SAMN06265350_11626</name>
</gene>
<accession>A0A521EKD3</accession>
<name>A0A521EKD3_9SPHI</name>
<evidence type="ECO:0000313" key="1">
    <source>
        <dbReference type="EMBL" id="SMO84353.1"/>
    </source>
</evidence>
<keyword evidence="2" id="KW-1185">Reference proteome</keyword>
<reference evidence="1 2" key="1">
    <citation type="submission" date="2017-05" db="EMBL/GenBank/DDBJ databases">
        <authorList>
            <person name="Varghese N."/>
            <person name="Submissions S."/>
        </authorList>
    </citation>
    <scope>NUCLEOTIDE SEQUENCE [LARGE SCALE GENOMIC DNA]</scope>
    <source>
        <strain evidence="1 2">DSM 21342</strain>
    </source>
</reference>
<evidence type="ECO:0000313" key="2">
    <source>
        <dbReference type="Proteomes" id="UP000315971"/>
    </source>
</evidence>
<dbReference type="EMBL" id="FXSZ01000016">
    <property type="protein sequence ID" value="SMO84353.1"/>
    <property type="molecule type" value="Genomic_DNA"/>
</dbReference>
<dbReference type="OrthoDB" id="978645at2"/>
<dbReference type="AlphaFoldDB" id="A0A521EKD3"/>
<sequence length="177" mass="20088">MNKIVENSYMKKIFTILVLFLVFSTAGVKAQSYKTGFGLKLGDYSQGLTLKHFVKKNAALEGILSSRWHGVNIAGLYEVHGNAFNEPGFNWFIGGGAHASFYDHGYYYFRGHYDGYYDSYYYDRSRAVIGVDGVLGLEYTFRSAPINIGVDWKPEINFINNGFIANDIMFAVRYAFK</sequence>
<evidence type="ECO:0008006" key="3">
    <source>
        <dbReference type="Google" id="ProtNLM"/>
    </source>
</evidence>
<proteinExistence type="predicted"/>
<organism evidence="1 2">
    <name type="scientific">Solitalea koreensis</name>
    <dbReference type="NCBI Taxonomy" id="543615"/>
    <lineage>
        <taxon>Bacteria</taxon>
        <taxon>Pseudomonadati</taxon>
        <taxon>Bacteroidota</taxon>
        <taxon>Sphingobacteriia</taxon>
        <taxon>Sphingobacteriales</taxon>
        <taxon>Sphingobacteriaceae</taxon>
        <taxon>Solitalea</taxon>
    </lineage>
</organism>